<dbReference type="OrthoDB" id="496981at2759"/>
<evidence type="ECO:0000313" key="3">
    <source>
        <dbReference type="Proteomes" id="UP000248961"/>
    </source>
</evidence>
<dbReference type="GeneID" id="37200414"/>
<accession>A0A395IC60</accession>
<feature type="region of interest" description="Disordered" evidence="1">
    <location>
        <begin position="74"/>
        <end position="105"/>
    </location>
</feature>
<dbReference type="EMBL" id="KZ824267">
    <property type="protein sequence ID" value="RAL17787.1"/>
    <property type="molecule type" value="Genomic_DNA"/>
</dbReference>
<dbReference type="Proteomes" id="UP000248961">
    <property type="component" value="Unassembled WGS sequence"/>
</dbReference>
<dbReference type="InterPro" id="IPR029033">
    <property type="entry name" value="His_PPase_superfam"/>
</dbReference>
<sequence length="105" mass="11547">MPTTTHCIRHAEGEHNLEPQDHTLVDPKLTPKGQAQCFALRDSGFINHKETSLVTASLMFCTLEIAHLVFGPALQPEKQPGSETSSRNKTTCNPQILALPDTQEV</sequence>
<keyword evidence="3" id="KW-1185">Reference proteome</keyword>
<evidence type="ECO:0000256" key="1">
    <source>
        <dbReference type="SAM" id="MobiDB-lite"/>
    </source>
</evidence>
<proteinExistence type="predicted"/>
<protein>
    <recommendedName>
        <fullName evidence="4">Phosphoglycerate mutase-like protein</fullName>
    </recommendedName>
</protein>
<dbReference type="RefSeq" id="XP_025556941.1">
    <property type="nucleotide sequence ID" value="XM_025696125.1"/>
</dbReference>
<dbReference type="Gene3D" id="3.40.50.1240">
    <property type="entry name" value="Phosphoglycerate mutase-like"/>
    <property type="match status" value="1"/>
</dbReference>
<reference evidence="2 3" key="1">
    <citation type="submission" date="2018-02" db="EMBL/GenBank/DDBJ databases">
        <title>The genomes of Aspergillus section Nigri reveals drivers in fungal speciation.</title>
        <authorList>
            <consortium name="DOE Joint Genome Institute"/>
            <person name="Vesth T.C."/>
            <person name="Nybo J."/>
            <person name="Theobald S."/>
            <person name="Brandl J."/>
            <person name="Frisvad J.C."/>
            <person name="Nielsen K.F."/>
            <person name="Lyhne E.K."/>
            <person name="Kogle M.E."/>
            <person name="Kuo A."/>
            <person name="Riley R."/>
            <person name="Clum A."/>
            <person name="Nolan M."/>
            <person name="Lipzen A."/>
            <person name="Salamov A."/>
            <person name="Henrissat B."/>
            <person name="Wiebenga A."/>
            <person name="De vries R.P."/>
            <person name="Grigoriev I.V."/>
            <person name="Mortensen U.H."/>
            <person name="Andersen M.R."/>
            <person name="Baker S.E."/>
        </authorList>
    </citation>
    <scope>NUCLEOTIDE SEQUENCE [LARGE SCALE GENOMIC DNA]</scope>
    <source>
        <strain evidence="2 3">CBS 101889</strain>
    </source>
</reference>
<feature type="compositionally biased region" description="Basic and acidic residues" evidence="1">
    <location>
        <begin position="9"/>
        <end position="21"/>
    </location>
</feature>
<name>A0A395IC60_ASPHC</name>
<dbReference type="VEuPathDB" id="FungiDB:BO97DRAFT_410171"/>
<dbReference type="AlphaFoldDB" id="A0A395IC60"/>
<feature type="compositionally biased region" description="Polar residues" evidence="1">
    <location>
        <begin position="81"/>
        <end position="94"/>
    </location>
</feature>
<gene>
    <name evidence="2" type="ORF">BO97DRAFT_410171</name>
</gene>
<evidence type="ECO:0000313" key="2">
    <source>
        <dbReference type="EMBL" id="RAL17787.1"/>
    </source>
</evidence>
<evidence type="ECO:0008006" key="4">
    <source>
        <dbReference type="Google" id="ProtNLM"/>
    </source>
</evidence>
<organism evidence="2 3">
    <name type="scientific">Aspergillus homomorphus (strain CBS 101889)</name>
    <dbReference type="NCBI Taxonomy" id="1450537"/>
    <lineage>
        <taxon>Eukaryota</taxon>
        <taxon>Fungi</taxon>
        <taxon>Dikarya</taxon>
        <taxon>Ascomycota</taxon>
        <taxon>Pezizomycotina</taxon>
        <taxon>Eurotiomycetes</taxon>
        <taxon>Eurotiomycetidae</taxon>
        <taxon>Eurotiales</taxon>
        <taxon>Aspergillaceae</taxon>
        <taxon>Aspergillus</taxon>
        <taxon>Aspergillus subgen. Circumdati</taxon>
    </lineage>
</organism>
<dbReference type="SUPFAM" id="SSF53254">
    <property type="entry name" value="Phosphoglycerate mutase-like"/>
    <property type="match status" value="1"/>
</dbReference>
<feature type="region of interest" description="Disordered" evidence="1">
    <location>
        <begin position="1"/>
        <end position="21"/>
    </location>
</feature>